<dbReference type="InterPro" id="IPR043502">
    <property type="entry name" value="DNA/RNA_pol_sf"/>
</dbReference>
<sequence>MAASKATGGDFFRHHRDGYKAIHVIRRSNQYGQYLEVSEFHSGSRKGVIRIPAGLEQQGWAQFSLFCKGHQKQATLPQRQNTNDRRREVDRAAGTNKAIEGGKPQIMHRDIIFQKHVTDPGNKAMGLISVDMPKNMVNSRVHLSLDLELGCGPDGTWVITQAELQNSEPTRTHLTKPISLPKGPTTRPVSQSVWRPKTQPIKITHLTQQPPPEASTQAECSHSKSSTSDEKARDIAVVPTISDDTISEADTWAYQIRHGQKMIVPEIPPIPLSPNPFYALSVSEMGGKSTESPEPLVSSEILESSTTLTLVSTPSDNAENKVLELRDGKRISIPLSLIRQPATGEPCILDSAEEPKVLLLEGFDDMGSSEGQFDCEENDDEEEDASVVCEDPELSKEGGMVVCCEENDRPLEIEPLAALLPSPSHLPELRADEARDTNSHSEWVMGKYKEFGEYLGASYERYEEEVIKLLQAIDARRPQQPSDKANFSKETKMDIITRGMVRSLWGIHHLDWVYLGLEEASGGILLMWDRRVVEKIDEAIGLFSVSCKFKCVEDQNEWAFSGVYGPQTDRERRLMWEELSGLASWWSIPWCLGGDFNVVRFPSERSGADQITSAMNNFSEFIFSMGLRDIQLEGGRYTWSNNRENAAMSRIDRFLYSNDWEDRFPTVVQRRLPRLLSDHFPIMLESGQFHRGNRPFRFENMWLKAEGFGELVQGWWDSYQIEGTPSFILAKKLKALKSDLKKWNDEVFGNVAHKRNQLMTELNKLDVDVEDRPLSEEEKNQRERIVAELERNALMNEISWRQKSRVLWLQEGDKNTRFFHCIANSNRRRNTISTLSINGELSSDPQAISECITQFYNHLFMEEDCRRPLLDGLDFSMLSTGEAAGLERAFEEEEVLGVVQGFVGDKAPGPDGFPMAFFQSCWGVVKADILKVLNYFHELGSFEKSLNATFLALIPKKSEAVEVRDFRPISLVGGVYKILAKLLANRLRMVLPTIISPSQNAFIQGRQILDSVLIANECLDSRMKQGVPGVICKLDVEKAYDHVNWEFLLYLLQRCGFPLRWRKWIWFCISTVRFSILINGCPSGFFPSSRGLRQGDPLSPLLFVIVMEALNDTLIFCDANPSKIEHLGCVLTWFEAISGLKINLGKSEMVPVGEVPNMEELVCILGCKQASLPMKYLGLPLGAKFKETTIWNPILEKMERRLAAAVAYRLEKLQRDFLWSGLGEEFQISPCKWLWRYGTEPDALWRQVVEAKYGNLWGGWCSKDCRGPYGVGLWKNIRKEWESFSKHLYMEVGNGTKIRFWHDRWCGMESLKVAFPELFSIARDQEASIADLMSIGTGVLHWDVSFIRNVHDWELESLTSFMDLIYGYPLRRTGEDQLCWERPSKHVFAVKRYYKALLNSPNVLFPWKLIWKSKTPPRVAFFSWTAALGKVLTTDNLRKRGFILQDWCCMCKQSGESVDHLFLHCLVATDLWSMVFGMFGVQWVMPHTVLDLFHGWLGKFGRHGHDSGLEDDPSLFDLGHPGAAGLRNKPFPHYDDLAHVFGKDRATGFSAEDPSDMVQTVDR</sequence>
<dbReference type="GO" id="GO:0003824">
    <property type="term" value="F:catalytic activity"/>
    <property type="evidence" value="ECO:0007669"/>
    <property type="project" value="InterPro"/>
</dbReference>
<feature type="compositionally biased region" description="Polar residues" evidence="1">
    <location>
        <begin position="72"/>
        <end position="81"/>
    </location>
</feature>
<dbReference type="Pfam" id="PF00078">
    <property type="entry name" value="RVT_1"/>
    <property type="match status" value="1"/>
</dbReference>
<dbReference type="InterPro" id="IPR026960">
    <property type="entry name" value="RVT-Znf"/>
</dbReference>
<dbReference type="Pfam" id="PF03372">
    <property type="entry name" value="Exo_endo_phos"/>
    <property type="match status" value="1"/>
</dbReference>
<evidence type="ECO:0000259" key="2">
    <source>
        <dbReference type="PROSITE" id="PS50878"/>
    </source>
</evidence>
<feature type="region of interest" description="Disordered" evidence="1">
    <location>
        <begin position="168"/>
        <end position="232"/>
    </location>
</feature>
<feature type="compositionally biased region" description="Polar residues" evidence="1">
    <location>
        <begin position="214"/>
        <end position="226"/>
    </location>
</feature>
<organism evidence="3">
    <name type="scientific">Fagus sylvatica</name>
    <name type="common">Beechnut</name>
    <dbReference type="NCBI Taxonomy" id="28930"/>
    <lineage>
        <taxon>Eukaryota</taxon>
        <taxon>Viridiplantae</taxon>
        <taxon>Streptophyta</taxon>
        <taxon>Embryophyta</taxon>
        <taxon>Tracheophyta</taxon>
        <taxon>Spermatophyta</taxon>
        <taxon>Magnoliopsida</taxon>
        <taxon>eudicotyledons</taxon>
        <taxon>Gunneridae</taxon>
        <taxon>Pentapetalae</taxon>
        <taxon>rosids</taxon>
        <taxon>fabids</taxon>
        <taxon>Fagales</taxon>
        <taxon>Fagaceae</taxon>
        <taxon>Fagus</taxon>
    </lineage>
</organism>
<dbReference type="InterPro" id="IPR052343">
    <property type="entry name" value="Retrotransposon-Effector_Assoc"/>
</dbReference>
<dbReference type="EMBL" id="OIVN01004757">
    <property type="protein sequence ID" value="SPD19089.1"/>
    <property type="molecule type" value="Genomic_DNA"/>
</dbReference>
<dbReference type="Gene3D" id="3.60.10.10">
    <property type="entry name" value="Endonuclease/exonuclease/phosphatase"/>
    <property type="match status" value="1"/>
</dbReference>
<protein>
    <recommendedName>
        <fullName evidence="2">Reverse transcriptase domain-containing protein</fullName>
    </recommendedName>
</protein>
<dbReference type="PANTHER" id="PTHR46890:SF50">
    <property type="entry name" value="RNA-DIRECTED DNA POLYMERASE, EUKARYOTA, REVERSE TRANSCRIPTASE ZINC-BINDING DOMAIN PROTEIN-RELATED"/>
    <property type="match status" value="1"/>
</dbReference>
<gene>
    <name evidence="3" type="ORF">FSB_LOCUS46971</name>
</gene>
<feature type="compositionally biased region" description="Basic and acidic residues" evidence="1">
    <location>
        <begin position="82"/>
        <end position="91"/>
    </location>
</feature>
<dbReference type="SUPFAM" id="SSF56672">
    <property type="entry name" value="DNA/RNA polymerases"/>
    <property type="match status" value="1"/>
</dbReference>
<dbReference type="InterPro" id="IPR000477">
    <property type="entry name" value="RT_dom"/>
</dbReference>
<dbReference type="SUPFAM" id="SSF56219">
    <property type="entry name" value="DNase I-like"/>
    <property type="match status" value="1"/>
</dbReference>
<proteinExistence type="predicted"/>
<dbReference type="InterPro" id="IPR036691">
    <property type="entry name" value="Endo/exonu/phosph_ase_sf"/>
</dbReference>
<evidence type="ECO:0000313" key="3">
    <source>
        <dbReference type="EMBL" id="SPD19089.1"/>
    </source>
</evidence>
<feature type="domain" description="Reverse transcriptase" evidence="2">
    <location>
        <begin position="935"/>
        <end position="1181"/>
    </location>
</feature>
<accession>A0A2N9I500</accession>
<feature type="region of interest" description="Disordered" evidence="1">
    <location>
        <begin position="72"/>
        <end position="92"/>
    </location>
</feature>
<dbReference type="CDD" id="cd01650">
    <property type="entry name" value="RT_nLTR_like"/>
    <property type="match status" value="1"/>
</dbReference>
<evidence type="ECO:0000256" key="1">
    <source>
        <dbReference type="SAM" id="MobiDB-lite"/>
    </source>
</evidence>
<reference evidence="3" key="1">
    <citation type="submission" date="2018-02" db="EMBL/GenBank/DDBJ databases">
        <authorList>
            <person name="Cohen D.B."/>
            <person name="Kent A.D."/>
        </authorList>
    </citation>
    <scope>NUCLEOTIDE SEQUENCE</scope>
</reference>
<dbReference type="InterPro" id="IPR005135">
    <property type="entry name" value="Endo/exonuclease/phosphatase"/>
</dbReference>
<dbReference type="PROSITE" id="PS50878">
    <property type="entry name" value="RT_POL"/>
    <property type="match status" value="1"/>
</dbReference>
<name>A0A2N9I500_FAGSY</name>
<dbReference type="PANTHER" id="PTHR46890">
    <property type="entry name" value="NON-LTR RETROLELEMENT REVERSE TRANSCRIPTASE-LIKE PROTEIN-RELATED"/>
    <property type="match status" value="1"/>
</dbReference>
<dbReference type="Pfam" id="PF13966">
    <property type="entry name" value="zf-RVT"/>
    <property type="match status" value="1"/>
</dbReference>